<sequence length="368" mass="39386">MNYFDVLILFIISFASSVAFTYYIRKILIGANVSDNPIVSEHRHKAGTPTMGGIAFLFSVLFVASIYFKNQYILVTSLIMLTAGIAGLLDDLIGFKVKEYQKLIKNITNSPLTIGQLTLNPGEEARAATPKAKEVVDDLLAENKLEFVAELPIKNEMGEIEKIIGQLVIGIFLVITGAVVTLGGFSLGPFVLIGGTTIGLLAIPVILIAVIGAINAINLIDGMDGLASGIIAIASIGCALFGFINGNSGAMFAFTLLAAISLGFLVFNRYPASIFMGDTGSFALGAGFATAVLITNIPYFGVLSLAVPIVSVIISLIHRAKIIRLPVEPLHHTLNYNGMSEKKIVFSYWLLTAVVCIIGLLVDYYIFI</sequence>
<feature type="transmembrane region" description="Helical" evidence="7">
    <location>
        <begin position="250"/>
        <end position="267"/>
    </location>
</feature>
<feature type="transmembrane region" description="Helical" evidence="7">
    <location>
        <begin position="299"/>
        <end position="317"/>
    </location>
</feature>
<organism evidence="8 9">
    <name type="scientific">Methanobrevibacter arboriphilus JCM 13429 = DSM 1125</name>
    <dbReference type="NCBI Taxonomy" id="1300164"/>
    <lineage>
        <taxon>Archaea</taxon>
        <taxon>Methanobacteriati</taxon>
        <taxon>Methanobacteriota</taxon>
        <taxon>Methanomada group</taxon>
        <taxon>Methanobacteria</taxon>
        <taxon>Methanobacteriales</taxon>
        <taxon>Methanobacteriaceae</taxon>
        <taxon>Methanobrevibacter</taxon>
    </lineage>
</organism>
<feature type="transmembrane region" description="Helical" evidence="7">
    <location>
        <begin position="226"/>
        <end position="244"/>
    </location>
</feature>
<feature type="transmembrane region" description="Helical" evidence="7">
    <location>
        <begin position="346"/>
        <end position="367"/>
    </location>
</feature>
<feature type="transmembrane region" description="Helical" evidence="7">
    <location>
        <begin position="163"/>
        <end position="185"/>
    </location>
</feature>
<dbReference type="InterPro" id="IPR000715">
    <property type="entry name" value="Glycosyl_transferase_4"/>
</dbReference>
<keyword evidence="3 8" id="KW-0808">Transferase</keyword>
<name>A0A1V6N141_METAZ</name>
<feature type="transmembrane region" description="Helical" evidence="7">
    <location>
        <begin position="73"/>
        <end position="95"/>
    </location>
</feature>
<keyword evidence="6 7" id="KW-0472">Membrane</keyword>
<dbReference type="PANTHER" id="PTHR22926">
    <property type="entry name" value="PHOSPHO-N-ACETYLMURAMOYL-PENTAPEPTIDE-TRANSFERASE"/>
    <property type="match status" value="1"/>
</dbReference>
<gene>
    <name evidence="8" type="ORF">MBBAR_22c00200</name>
</gene>
<protein>
    <submittedName>
        <fullName evidence="8">Putative UDP-N-acetylmuramyl pentapeptide phosphotransferase</fullName>
    </submittedName>
</protein>
<keyword evidence="5 7" id="KW-1133">Transmembrane helix</keyword>
<evidence type="ECO:0000256" key="3">
    <source>
        <dbReference type="ARBA" id="ARBA00022679"/>
    </source>
</evidence>
<dbReference type="GO" id="GO:0016780">
    <property type="term" value="F:phosphotransferase activity, for other substituted phosphate groups"/>
    <property type="evidence" value="ECO:0007669"/>
    <property type="project" value="InterPro"/>
</dbReference>
<evidence type="ECO:0000256" key="6">
    <source>
        <dbReference type="ARBA" id="ARBA00023136"/>
    </source>
</evidence>
<dbReference type="OrthoDB" id="34534at2157"/>
<feature type="transmembrane region" description="Helical" evidence="7">
    <location>
        <begin position="6"/>
        <end position="25"/>
    </location>
</feature>
<dbReference type="Pfam" id="PF00953">
    <property type="entry name" value="Glycos_transf_4"/>
    <property type="match status" value="1"/>
</dbReference>
<dbReference type="Proteomes" id="UP000191661">
    <property type="component" value="Unassembled WGS sequence"/>
</dbReference>
<dbReference type="GO" id="GO:0071555">
    <property type="term" value="P:cell wall organization"/>
    <property type="evidence" value="ECO:0007669"/>
    <property type="project" value="TreeGrafter"/>
</dbReference>
<dbReference type="PROSITE" id="PS01347">
    <property type="entry name" value="MRAY_1"/>
    <property type="match status" value="1"/>
</dbReference>
<dbReference type="PANTHER" id="PTHR22926:SF3">
    <property type="entry name" value="UNDECAPRENYL-PHOSPHATE ALPHA-N-ACETYLGLUCOSAMINYL 1-PHOSPHATE TRANSFERASE"/>
    <property type="match status" value="1"/>
</dbReference>
<evidence type="ECO:0000256" key="1">
    <source>
        <dbReference type="ARBA" id="ARBA00004651"/>
    </source>
</evidence>
<dbReference type="EMBL" id="JXMW01000022">
    <property type="protein sequence ID" value="OQD58273.1"/>
    <property type="molecule type" value="Genomic_DNA"/>
</dbReference>
<comment type="subcellular location">
    <subcellularLocation>
        <location evidence="1">Cell membrane</location>
        <topology evidence="1">Multi-pass membrane protein</topology>
    </subcellularLocation>
</comment>
<feature type="transmembrane region" description="Helical" evidence="7">
    <location>
        <begin position="46"/>
        <end position="67"/>
    </location>
</feature>
<evidence type="ECO:0000313" key="9">
    <source>
        <dbReference type="Proteomes" id="UP000191661"/>
    </source>
</evidence>
<dbReference type="Pfam" id="PF10555">
    <property type="entry name" value="MraY_sig1"/>
    <property type="match status" value="1"/>
</dbReference>
<reference evidence="8 9" key="1">
    <citation type="submission" date="2014-12" db="EMBL/GenBank/DDBJ databases">
        <title>Genome sequence of Methanobrevibacter arboriphilicus DH1, DSM1125.</title>
        <authorList>
            <person name="Poehlein A."/>
            <person name="Thauer R.K."/>
            <person name="Seedorf H."/>
            <person name="Daniel R."/>
        </authorList>
    </citation>
    <scope>NUCLEOTIDE SEQUENCE [LARGE SCALE GENOMIC DNA]</scope>
    <source>
        <strain evidence="8 9">DH1</strain>
    </source>
</reference>
<evidence type="ECO:0000256" key="7">
    <source>
        <dbReference type="SAM" id="Phobius"/>
    </source>
</evidence>
<keyword evidence="4 7" id="KW-0812">Transmembrane</keyword>
<dbReference type="PROSITE" id="PS01348">
    <property type="entry name" value="MRAY_2"/>
    <property type="match status" value="1"/>
</dbReference>
<evidence type="ECO:0000256" key="5">
    <source>
        <dbReference type="ARBA" id="ARBA00022989"/>
    </source>
</evidence>
<dbReference type="AlphaFoldDB" id="A0A1V6N141"/>
<comment type="caution">
    <text evidence="8">The sequence shown here is derived from an EMBL/GenBank/DDBJ whole genome shotgun (WGS) entry which is preliminary data.</text>
</comment>
<dbReference type="GO" id="GO:0044038">
    <property type="term" value="P:cell wall macromolecule biosynthetic process"/>
    <property type="evidence" value="ECO:0007669"/>
    <property type="project" value="TreeGrafter"/>
</dbReference>
<dbReference type="GO" id="GO:0005886">
    <property type="term" value="C:plasma membrane"/>
    <property type="evidence" value="ECO:0007669"/>
    <property type="project" value="UniProtKB-SubCell"/>
</dbReference>
<proteinExistence type="predicted"/>
<dbReference type="RefSeq" id="WP_080460901.1">
    <property type="nucleotide sequence ID" value="NZ_JXMW01000022.1"/>
</dbReference>
<keyword evidence="2" id="KW-1003">Cell membrane</keyword>
<evidence type="ECO:0000256" key="4">
    <source>
        <dbReference type="ARBA" id="ARBA00022692"/>
    </source>
</evidence>
<feature type="transmembrane region" description="Helical" evidence="7">
    <location>
        <begin position="191"/>
        <end position="214"/>
    </location>
</feature>
<feature type="transmembrane region" description="Helical" evidence="7">
    <location>
        <begin position="274"/>
        <end position="293"/>
    </location>
</feature>
<accession>A0A1V6N141</accession>
<keyword evidence="9" id="KW-1185">Reference proteome</keyword>
<evidence type="ECO:0000256" key="2">
    <source>
        <dbReference type="ARBA" id="ARBA00022475"/>
    </source>
</evidence>
<evidence type="ECO:0000313" key="8">
    <source>
        <dbReference type="EMBL" id="OQD58273.1"/>
    </source>
</evidence>
<dbReference type="InterPro" id="IPR018480">
    <property type="entry name" value="PNAcMuramoyl-5peptid_Trfase_CS"/>
</dbReference>